<dbReference type="AlphaFoldDB" id="A0A0J6ZRP8"/>
<sequence>MGIGPSTKETTKHYFEDPMVKAFADDPDIDFCGIIIVGTPQDNRMKHLVGQRTAVWLEGMNCSGAVISADGWGNSDVDFMNTMEQIGRRDISVIGLKFIGRQAKFVVENEYTRQVLDINKSAAGIETEVIGENAVAAVDAVKALAAIKLVMRKDHQRT</sequence>
<dbReference type="Pfam" id="PF09338">
    <property type="entry name" value="Gly_reductase"/>
    <property type="match status" value="1"/>
</dbReference>
<dbReference type="GO" id="GO:0050485">
    <property type="term" value="F:oxidoreductase activity, acting on X-H and Y-H to form an X-Y bond, with a disulfide as acceptor"/>
    <property type="evidence" value="ECO:0007669"/>
    <property type="project" value="InterPro"/>
</dbReference>
<accession>A0A0J6ZRP8</accession>
<dbReference type="Proteomes" id="UP000036503">
    <property type="component" value="Unassembled WGS sequence"/>
</dbReference>
<reference evidence="1 2" key="1">
    <citation type="submission" date="2015-06" db="EMBL/GenBank/DDBJ databases">
        <title>Draft genome sequence of beer spoilage bacterium Megasphaera cerevisiae type strain 20462.</title>
        <authorList>
            <person name="Kutumbaka K."/>
            <person name="Pasmowitz J."/>
            <person name="Mategko J."/>
            <person name="Reyes D."/>
            <person name="Friedrich A."/>
            <person name="Han S."/>
            <person name="Martens-Habbena W."/>
            <person name="Neal-McKinney J."/>
            <person name="Janagama H.K."/>
            <person name="Nadala C."/>
            <person name="Samadpour M."/>
        </authorList>
    </citation>
    <scope>NUCLEOTIDE SEQUENCE [LARGE SCALE GENOMIC DNA]</scope>
    <source>
        <strain evidence="1 2">DSM 20462</strain>
    </source>
</reference>
<protein>
    <submittedName>
        <fullName evidence="1">Proline reductase</fullName>
    </submittedName>
</protein>
<dbReference type="STRING" id="39029.BSR42_01085"/>
<dbReference type="OrthoDB" id="2284759at2"/>
<evidence type="ECO:0000313" key="1">
    <source>
        <dbReference type="EMBL" id="KMO87621.1"/>
    </source>
</evidence>
<comment type="caution">
    <text evidence="1">The sequence shown here is derived from an EMBL/GenBank/DDBJ whole genome shotgun (WGS) entry which is preliminary data.</text>
</comment>
<proteinExistence type="predicted"/>
<keyword evidence="2" id="KW-1185">Reference proteome</keyword>
<dbReference type="InterPro" id="IPR015417">
    <property type="entry name" value="Gly_reductase_pB_sua/b"/>
</dbReference>
<dbReference type="RefSeq" id="WP_048513075.1">
    <property type="nucleotide sequence ID" value="NZ_FUXD01000010.1"/>
</dbReference>
<dbReference type="EMBL" id="LEKT01000003">
    <property type="protein sequence ID" value="KMO87621.1"/>
    <property type="molecule type" value="Genomic_DNA"/>
</dbReference>
<dbReference type="PATRIC" id="fig|1122219.3.peg.1124"/>
<gene>
    <name evidence="1" type="ORF">AB840_01605</name>
</gene>
<dbReference type="InParanoid" id="A0A0J6ZRP8"/>
<organism evidence="1 2">
    <name type="scientific">Megasphaera cerevisiae DSM 20462</name>
    <dbReference type="NCBI Taxonomy" id="1122219"/>
    <lineage>
        <taxon>Bacteria</taxon>
        <taxon>Bacillati</taxon>
        <taxon>Bacillota</taxon>
        <taxon>Negativicutes</taxon>
        <taxon>Veillonellales</taxon>
        <taxon>Veillonellaceae</taxon>
        <taxon>Megasphaera</taxon>
    </lineage>
</organism>
<evidence type="ECO:0000313" key="2">
    <source>
        <dbReference type="Proteomes" id="UP000036503"/>
    </source>
</evidence>
<name>A0A0J6ZRP8_9FIRM</name>